<comment type="caution">
    <text evidence="7">The sequence shown here is derived from an EMBL/GenBank/DDBJ whole genome shotgun (WGS) entry which is preliminary data.</text>
</comment>
<accession>A0A9J6H997</accession>
<keyword evidence="2" id="KW-0723">Serine/threonine-protein kinase</keyword>
<dbReference type="PANTHER" id="PTHR24356">
    <property type="entry name" value="SERINE/THREONINE-PROTEIN KINASE"/>
    <property type="match status" value="1"/>
</dbReference>
<evidence type="ECO:0000256" key="6">
    <source>
        <dbReference type="ARBA" id="ARBA00022840"/>
    </source>
</evidence>
<dbReference type="EC" id="2.7.11.1" evidence="1"/>
<protein>
    <recommendedName>
        <fullName evidence="1">non-specific serine/threonine protein kinase</fullName>
        <ecNumber evidence="1">2.7.11.1</ecNumber>
    </recommendedName>
</protein>
<dbReference type="SUPFAM" id="SSF56112">
    <property type="entry name" value="Protein kinase-like (PK-like)"/>
    <property type="match status" value="1"/>
</dbReference>
<sequence>MYKLMTGRVPFRGKTAQALRESIVTAPLRWPDRKKQDHSATTAAKDLAFRMLRKNASDRLGSQCYSDLKTHPFFDRFNWKRLHRERHLCDIPCMGELLKAMRSRSVLSHATHGIKRFHLKLSEMADVTADLQRPLLCYSSDTFKKLFVAVVRRDHAHLVNDQAFDIAEGHAEGVQLVGAEAFVFVGAGGLPRELESRVHRGSCHCHSRLTGARADDERILDRVVAGVAVPVVEVHGKPEDESFAATGRSGEENL</sequence>
<proteinExistence type="predicted"/>
<evidence type="ECO:0000313" key="8">
    <source>
        <dbReference type="Proteomes" id="UP000821853"/>
    </source>
</evidence>
<dbReference type="InterPro" id="IPR011009">
    <property type="entry name" value="Kinase-like_dom_sf"/>
</dbReference>
<evidence type="ECO:0000256" key="5">
    <source>
        <dbReference type="ARBA" id="ARBA00022777"/>
    </source>
</evidence>
<dbReference type="PANTHER" id="PTHR24356:SF1">
    <property type="entry name" value="SERINE_THREONINE-PROTEIN KINASE GREATWALL"/>
    <property type="match status" value="1"/>
</dbReference>
<keyword evidence="6" id="KW-0067">ATP-binding</keyword>
<evidence type="ECO:0000256" key="3">
    <source>
        <dbReference type="ARBA" id="ARBA00022679"/>
    </source>
</evidence>
<dbReference type="Gene3D" id="1.10.510.10">
    <property type="entry name" value="Transferase(Phosphotransferase) domain 1"/>
    <property type="match status" value="1"/>
</dbReference>
<organism evidence="7 8">
    <name type="scientific">Haemaphysalis longicornis</name>
    <name type="common">Bush tick</name>
    <dbReference type="NCBI Taxonomy" id="44386"/>
    <lineage>
        <taxon>Eukaryota</taxon>
        <taxon>Metazoa</taxon>
        <taxon>Ecdysozoa</taxon>
        <taxon>Arthropoda</taxon>
        <taxon>Chelicerata</taxon>
        <taxon>Arachnida</taxon>
        <taxon>Acari</taxon>
        <taxon>Parasitiformes</taxon>
        <taxon>Ixodida</taxon>
        <taxon>Ixodoidea</taxon>
        <taxon>Ixodidae</taxon>
        <taxon>Haemaphysalinae</taxon>
        <taxon>Haemaphysalis</taxon>
    </lineage>
</organism>
<evidence type="ECO:0000313" key="7">
    <source>
        <dbReference type="EMBL" id="KAH9384299.1"/>
    </source>
</evidence>
<dbReference type="EMBL" id="JABSTR010002056">
    <property type="protein sequence ID" value="KAH9384299.1"/>
    <property type="molecule type" value="Genomic_DNA"/>
</dbReference>
<keyword evidence="3" id="KW-0808">Transferase</keyword>
<dbReference type="GO" id="GO:0005634">
    <property type="term" value="C:nucleus"/>
    <property type="evidence" value="ECO:0007669"/>
    <property type="project" value="TreeGrafter"/>
</dbReference>
<evidence type="ECO:0000256" key="4">
    <source>
        <dbReference type="ARBA" id="ARBA00022741"/>
    </source>
</evidence>
<dbReference type="AlphaFoldDB" id="A0A9J6H997"/>
<dbReference type="GO" id="GO:0004674">
    <property type="term" value="F:protein serine/threonine kinase activity"/>
    <property type="evidence" value="ECO:0007669"/>
    <property type="project" value="UniProtKB-KW"/>
</dbReference>
<gene>
    <name evidence="7" type="ORF">HPB48_026292</name>
</gene>
<evidence type="ECO:0000256" key="1">
    <source>
        <dbReference type="ARBA" id="ARBA00012513"/>
    </source>
</evidence>
<dbReference type="Proteomes" id="UP000821853">
    <property type="component" value="Unassembled WGS sequence"/>
</dbReference>
<keyword evidence="8" id="KW-1185">Reference proteome</keyword>
<keyword evidence="4" id="KW-0547">Nucleotide-binding</keyword>
<reference evidence="7 8" key="1">
    <citation type="journal article" date="2020" name="Cell">
        <title>Large-Scale Comparative Analyses of Tick Genomes Elucidate Their Genetic Diversity and Vector Capacities.</title>
        <authorList>
            <consortium name="Tick Genome and Microbiome Consortium (TIGMIC)"/>
            <person name="Jia N."/>
            <person name="Wang J."/>
            <person name="Shi W."/>
            <person name="Du L."/>
            <person name="Sun Y."/>
            <person name="Zhan W."/>
            <person name="Jiang J.F."/>
            <person name="Wang Q."/>
            <person name="Zhang B."/>
            <person name="Ji P."/>
            <person name="Bell-Sakyi L."/>
            <person name="Cui X.M."/>
            <person name="Yuan T.T."/>
            <person name="Jiang B.G."/>
            <person name="Yang W.F."/>
            <person name="Lam T.T."/>
            <person name="Chang Q.C."/>
            <person name="Ding S.J."/>
            <person name="Wang X.J."/>
            <person name="Zhu J.G."/>
            <person name="Ruan X.D."/>
            <person name="Zhao L."/>
            <person name="Wei J.T."/>
            <person name="Ye R.Z."/>
            <person name="Que T.C."/>
            <person name="Du C.H."/>
            <person name="Zhou Y.H."/>
            <person name="Cheng J.X."/>
            <person name="Dai P.F."/>
            <person name="Guo W.B."/>
            <person name="Han X.H."/>
            <person name="Huang E.J."/>
            <person name="Li L.F."/>
            <person name="Wei W."/>
            <person name="Gao Y.C."/>
            <person name="Liu J.Z."/>
            <person name="Shao H.Z."/>
            <person name="Wang X."/>
            <person name="Wang C.C."/>
            <person name="Yang T.C."/>
            <person name="Huo Q.B."/>
            <person name="Li W."/>
            <person name="Chen H.Y."/>
            <person name="Chen S.E."/>
            <person name="Zhou L.G."/>
            <person name="Ni X.B."/>
            <person name="Tian J.H."/>
            <person name="Sheng Y."/>
            <person name="Liu T."/>
            <person name="Pan Y.S."/>
            <person name="Xia L.Y."/>
            <person name="Li J."/>
            <person name="Zhao F."/>
            <person name="Cao W.C."/>
        </authorList>
    </citation>
    <scope>NUCLEOTIDE SEQUENCE [LARGE SCALE GENOMIC DNA]</scope>
    <source>
        <strain evidence="7">HaeL-2018</strain>
    </source>
</reference>
<name>A0A9J6H997_HAELO</name>
<dbReference type="InterPro" id="IPR050236">
    <property type="entry name" value="Ser_Thr_kinase_AGC"/>
</dbReference>
<dbReference type="GO" id="GO:0035556">
    <property type="term" value="P:intracellular signal transduction"/>
    <property type="evidence" value="ECO:0007669"/>
    <property type="project" value="TreeGrafter"/>
</dbReference>
<dbReference type="VEuPathDB" id="VectorBase:HLOH_051096"/>
<evidence type="ECO:0000256" key="2">
    <source>
        <dbReference type="ARBA" id="ARBA00022527"/>
    </source>
</evidence>
<keyword evidence="5" id="KW-0418">Kinase</keyword>
<dbReference type="GO" id="GO:0005524">
    <property type="term" value="F:ATP binding"/>
    <property type="evidence" value="ECO:0007669"/>
    <property type="project" value="UniProtKB-KW"/>
</dbReference>